<comment type="caution">
    <text evidence="3">The sequence shown here is derived from an EMBL/GenBank/DDBJ whole genome shotgun (WGS) entry which is preliminary data.</text>
</comment>
<dbReference type="EMBL" id="JABUXR010000001">
    <property type="protein sequence ID" value="MBD8084738.1"/>
    <property type="molecule type" value="Genomic_DNA"/>
</dbReference>
<reference evidence="3 4" key="1">
    <citation type="submission" date="2020-06" db="EMBL/GenBank/DDBJ databases">
        <title>Limosilactobacillus sp. nov.</title>
        <authorList>
            <person name="Ksiezarek M."/>
            <person name="Goncalves Ribeiro T."/>
            <person name="Rocha J."/>
            <person name="Grosso F."/>
            <person name="Peixe L."/>
        </authorList>
    </citation>
    <scope>NUCLEOTIDE SEQUENCE [LARGE SCALE GENOMIC DNA]</scope>
    <source>
        <strain evidence="4">c9Ua_26_M</strain>
    </source>
</reference>
<dbReference type="CDD" id="cd06259">
    <property type="entry name" value="YdcF-like"/>
    <property type="match status" value="1"/>
</dbReference>
<keyword evidence="1" id="KW-0812">Transmembrane</keyword>
<dbReference type="Proteomes" id="UP000645007">
    <property type="component" value="Unassembled WGS sequence"/>
</dbReference>
<evidence type="ECO:0000313" key="3">
    <source>
        <dbReference type="EMBL" id="MBD8084738.1"/>
    </source>
</evidence>
<dbReference type="Gene3D" id="3.40.50.620">
    <property type="entry name" value="HUPs"/>
    <property type="match status" value="1"/>
</dbReference>
<evidence type="ECO:0000313" key="4">
    <source>
        <dbReference type="Proteomes" id="UP000645007"/>
    </source>
</evidence>
<organism evidence="3 4">
    <name type="scientific">Limosilactobacillus urinaemulieris</name>
    <dbReference type="NCBI Taxonomy" id="2742600"/>
    <lineage>
        <taxon>Bacteria</taxon>
        <taxon>Bacillati</taxon>
        <taxon>Bacillota</taxon>
        <taxon>Bacilli</taxon>
        <taxon>Lactobacillales</taxon>
        <taxon>Lactobacillaceae</taxon>
        <taxon>Limosilactobacillus</taxon>
    </lineage>
</organism>
<keyword evidence="1" id="KW-1133">Transmembrane helix</keyword>
<feature type="transmembrane region" description="Helical" evidence="1">
    <location>
        <begin position="29"/>
        <end position="59"/>
    </location>
</feature>
<protein>
    <submittedName>
        <fullName evidence="3">YdcF family protein</fullName>
    </submittedName>
</protein>
<name>A0ABR8ZHG1_9LACO</name>
<dbReference type="RefSeq" id="WP_191910586.1">
    <property type="nucleotide sequence ID" value="NZ_JABUXR010000001.1"/>
</dbReference>
<feature type="transmembrane region" description="Helical" evidence="1">
    <location>
        <begin position="111"/>
        <end position="135"/>
    </location>
</feature>
<feature type="domain" description="DUF218" evidence="2">
    <location>
        <begin position="147"/>
        <end position="290"/>
    </location>
</feature>
<gene>
    <name evidence="3" type="ORF">HUK45_00380</name>
</gene>
<dbReference type="PANTHER" id="PTHR30336">
    <property type="entry name" value="INNER MEMBRANE PROTEIN, PROBABLE PERMEASE"/>
    <property type="match status" value="1"/>
</dbReference>
<keyword evidence="4" id="KW-1185">Reference proteome</keyword>
<feature type="transmembrane region" description="Helical" evidence="1">
    <location>
        <begin position="79"/>
        <end position="99"/>
    </location>
</feature>
<dbReference type="PANTHER" id="PTHR30336:SF4">
    <property type="entry name" value="ENVELOPE BIOGENESIS FACTOR ELYC"/>
    <property type="match status" value="1"/>
</dbReference>
<accession>A0ABR8ZHG1</accession>
<dbReference type="InterPro" id="IPR051599">
    <property type="entry name" value="Cell_Envelope_Assoc"/>
</dbReference>
<feature type="transmembrane region" description="Helical" evidence="1">
    <location>
        <begin position="297"/>
        <end position="314"/>
    </location>
</feature>
<keyword evidence="1" id="KW-0472">Membrane</keyword>
<proteinExistence type="predicted"/>
<dbReference type="InterPro" id="IPR003848">
    <property type="entry name" value="DUF218"/>
</dbReference>
<dbReference type="Pfam" id="PF02698">
    <property type="entry name" value="DUF218"/>
    <property type="match status" value="1"/>
</dbReference>
<evidence type="ECO:0000256" key="1">
    <source>
        <dbReference type="SAM" id="Phobius"/>
    </source>
</evidence>
<dbReference type="InterPro" id="IPR014729">
    <property type="entry name" value="Rossmann-like_a/b/a_fold"/>
</dbReference>
<evidence type="ECO:0000259" key="2">
    <source>
        <dbReference type="Pfam" id="PF02698"/>
    </source>
</evidence>
<sequence length="316" mass="36144">MIILTLSLLIVLLWWPLPKKNEWALCWTGLLLILIGGQIGYSMTFTAFSLGVASLLIWLESIKAILVRHFSTDAQLVKYNQKTFTLMLLNLFVCLPLLFKYQEHFPWLNHQVILTALIVNGITTLGLVIFWGAIVTLQLLSKPVKADCLIVLGAGLRHGKVPPVLAARLQRAATCWKLNRNAIIIVTGGILHGEKLSEARAMAKYLTTHGIPQDRIILEEQAMNTWDNLRNCQKLLQKRAESKQKIIVITSSFHIFRTYNYLRRLKLSWSIVPSKTPWKLQPLTVVRDYLGIIRDHYRSWLAILFVFLAIAELLER</sequence>